<dbReference type="PROSITE" id="PS51177">
    <property type="entry name" value="LUMAZINE_BIND"/>
    <property type="match status" value="2"/>
</dbReference>
<dbReference type="EMBL" id="JBHRVQ010000001">
    <property type="protein sequence ID" value="MFC3389445.1"/>
    <property type="molecule type" value="Genomic_DNA"/>
</dbReference>
<dbReference type="PANTHER" id="PTHR21098:SF12">
    <property type="entry name" value="RIBOFLAVIN SYNTHASE"/>
    <property type="match status" value="1"/>
</dbReference>
<evidence type="ECO:0000259" key="11">
    <source>
        <dbReference type="PROSITE" id="PS51177"/>
    </source>
</evidence>
<comment type="caution">
    <text evidence="12">The sequence shown here is derived from an EMBL/GenBank/DDBJ whole genome shotgun (WGS) entry which is preliminary data.</text>
</comment>
<dbReference type="Proteomes" id="UP001595637">
    <property type="component" value="Unassembled WGS sequence"/>
</dbReference>
<keyword evidence="8" id="KW-0677">Repeat</keyword>
<evidence type="ECO:0000256" key="3">
    <source>
        <dbReference type="ARBA" id="ARBA00004887"/>
    </source>
</evidence>
<dbReference type="CDD" id="cd00402">
    <property type="entry name" value="Riboflavin_synthase_like"/>
    <property type="match status" value="1"/>
</dbReference>
<dbReference type="RefSeq" id="WP_380656620.1">
    <property type="nucleotide sequence ID" value="NZ_JBHRVQ010000001.1"/>
</dbReference>
<feature type="domain" description="Lumazine-binding" evidence="11">
    <location>
        <begin position="96"/>
        <end position="194"/>
    </location>
</feature>
<dbReference type="SUPFAM" id="SSF63380">
    <property type="entry name" value="Riboflavin synthase domain-like"/>
    <property type="match status" value="2"/>
</dbReference>
<dbReference type="InterPro" id="IPR026017">
    <property type="entry name" value="Lumazine-bd_dom"/>
</dbReference>
<feature type="domain" description="Lumazine-binding" evidence="11">
    <location>
        <begin position="1"/>
        <end position="95"/>
    </location>
</feature>
<organism evidence="12 13">
    <name type="scientific">Salinicoccus sesuvii</name>
    <dbReference type="NCBI Taxonomy" id="868281"/>
    <lineage>
        <taxon>Bacteria</taxon>
        <taxon>Bacillati</taxon>
        <taxon>Bacillota</taxon>
        <taxon>Bacilli</taxon>
        <taxon>Bacillales</taxon>
        <taxon>Staphylococcaceae</taxon>
        <taxon>Salinicoccus</taxon>
    </lineage>
</organism>
<accession>A0ABV7N760</accession>
<keyword evidence="7 12" id="KW-0808">Transferase</keyword>
<dbReference type="PANTHER" id="PTHR21098">
    <property type="entry name" value="RIBOFLAVIN SYNTHASE ALPHA CHAIN"/>
    <property type="match status" value="1"/>
</dbReference>
<evidence type="ECO:0000313" key="12">
    <source>
        <dbReference type="EMBL" id="MFC3389445.1"/>
    </source>
</evidence>
<protein>
    <recommendedName>
        <fullName evidence="5 9">Riboflavin synthase</fullName>
        <ecNumber evidence="4 9">2.5.1.9</ecNumber>
    </recommendedName>
</protein>
<dbReference type="PIRSF" id="PIRSF000498">
    <property type="entry name" value="Riboflavin_syn_A"/>
    <property type="match status" value="1"/>
</dbReference>
<sequence length="213" mass="23071">MFTGIIEQIGIVEEVQATQAHTVFKITTGIFDDLNLGDSVSVNGTCLTVTGLTEEAFTVEMVNETKRVTSLDEVSDGMHVNLERALTLNSRLGGHLVSGHVDGTGKIVRVDNDGSAIVMYITCPDLLMKYMVEKGSVTIDGISLTLFDVDMKASEIVLNLIPETQERTTLSSKNIGDRVNIEADMLMKHVAHLLNFSDATVSNSIAGRRGQDV</sequence>
<keyword evidence="13" id="KW-1185">Reference proteome</keyword>
<dbReference type="InterPro" id="IPR023366">
    <property type="entry name" value="ATP_synth_asu-like_sf"/>
</dbReference>
<dbReference type="GO" id="GO:0004746">
    <property type="term" value="F:riboflavin synthase activity"/>
    <property type="evidence" value="ECO:0007669"/>
    <property type="project" value="UniProtKB-EC"/>
</dbReference>
<evidence type="ECO:0000256" key="10">
    <source>
        <dbReference type="PROSITE-ProRule" id="PRU00524"/>
    </source>
</evidence>
<keyword evidence="6" id="KW-0686">Riboflavin biosynthesis</keyword>
<dbReference type="NCBIfam" id="NF006767">
    <property type="entry name" value="PRK09289.1"/>
    <property type="match status" value="1"/>
</dbReference>
<dbReference type="EC" id="2.5.1.9" evidence="4 9"/>
<dbReference type="NCBIfam" id="NF009566">
    <property type="entry name" value="PRK13020.1"/>
    <property type="match status" value="1"/>
</dbReference>
<evidence type="ECO:0000256" key="6">
    <source>
        <dbReference type="ARBA" id="ARBA00022619"/>
    </source>
</evidence>
<evidence type="ECO:0000313" key="13">
    <source>
        <dbReference type="Proteomes" id="UP001595637"/>
    </source>
</evidence>
<proteinExistence type="predicted"/>
<evidence type="ECO:0000256" key="8">
    <source>
        <dbReference type="ARBA" id="ARBA00022737"/>
    </source>
</evidence>
<name>A0ABV7N760_9STAP</name>
<dbReference type="Gene3D" id="2.40.30.20">
    <property type="match status" value="2"/>
</dbReference>
<feature type="repeat" description="Lumazine-binding" evidence="10">
    <location>
        <begin position="96"/>
        <end position="194"/>
    </location>
</feature>
<evidence type="ECO:0000256" key="1">
    <source>
        <dbReference type="ARBA" id="ARBA00000968"/>
    </source>
</evidence>
<evidence type="ECO:0000256" key="5">
    <source>
        <dbReference type="ARBA" id="ARBA00013950"/>
    </source>
</evidence>
<reference evidence="13" key="1">
    <citation type="journal article" date="2019" name="Int. J. Syst. Evol. Microbiol.">
        <title>The Global Catalogue of Microorganisms (GCM) 10K type strain sequencing project: providing services to taxonomists for standard genome sequencing and annotation.</title>
        <authorList>
            <consortium name="The Broad Institute Genomics Platform"/>
            <consortium name="The Broad Institute Genome Sequencing Center for Infectious Disease"/>
            <person name="Wu L."/>
            <person name="Ma J."/>
        </authorList>
    </citation>
    <scope>NUCLEOTIDE SEQUENCE [LARGE SCALE GENOMIC DNA]</scope>
    <source>
        <strain evidence="13">CCM 7756</strain>
    </source>
</reference>
<feature type="repeat" description="Lumazine-binding" evidence="10">
    <location>
        <begin position="1"/>
        <end position="95"/>
    </location>
</feature>
<dbReference type="NCBIfam" id="TIGR00187">
    <property type="entry name" value="ribE"/>
    <property type="match status" value="1"/>
</dbReference>
<comment type="function">
    <text evidence="2">Catalyzes the dismutation of two molecules of 6,7-dimethyl-8-ribityllumazine, resulting in the formation of riboflavin and 5-amino-6-(D-ribitylamino)uracil.</text>
</comment>
<gene>
    <name evidence="12" type="ORF">ACFOEO_12720</name>
</gene>
<dbReference type="InterPro" id="IPR001783">
    <property type="entry name" value="Lumazine-bd"/>
</dbReference>
<comment type="pathway">
    <text evidence="3">Cofactor biosynthesis; riboflavin biosynthesis; riboflavin from 2-hydroxy-3-oxobutyl phosphate and 5-amino-6-(D-ribitylamino)uracil: step 2/2.</text>
</comment>
<dbReference type="InterPro" id="IPR017938">
    <property type="entry name" value="Riboflavin_synthase-like_b-brl"/>
</dbReference>
<comment type="catalytic activity">
    <reaction evidence="1">
        <text>2 6,7-dimethyl-8-(1-D-ribityl)lumazine + H(+) = 5-amino-6-(D-ribitylamino)uracil + riboflavin</text>
        <dbReference type="Rhea" id="RHEA:20772"/>
        <dbReference type="ChEBI" id="CHEBI:15378"/>
        <dbReference type="ChEBI" id="CHEBI:15934"/>
        <dbReference type="ChEBI" id="CHEBI:57986"/>
        <dbReference type="ChEBI" id="CHEBI:58201"/>
        <dbReference type="EC" id="2.5.1.9"/>
    </reaction>
</comment>
<evidence type="ECO:0000256" key="7">
    <source>
        <dbReference type="ARBA" id="ARBA00022679"/>
    </source>
</evidence>
<dbReference type="Pfam" id="PF00677">
    <property type="entry name" value="Lum_binding"/>
    <property type="match status" value="2"/>
</dbReference>
<evidence type="ECO:0000256" key="9">
    <source>
        <dbReference type="NCBIfam" id="TIGR00187"/>
    </source>
</evidence>
<evidence type="ECO:0000256" key="2">
    <source>
        <dbReference type="ARBA" id="ARBA00002803"/>
    </source>
</evidence>
<evidence type="ECO:0000256" key="4">
    <source>
        <dbReference type="ARBA" id="ARBA00012827"/>
    </source>
</evidence>